<feature type="region of interest" description="Disordered" evidence="1">
    <location>
        <begin position="69"/>
        <end position="108"/>
    </location>
</feature>
<feature type="region of interest" description="Disordered" evidence="1">
    <location>
        <begin position="144"/>
        <end position="174"/>
    </location>
</feature>
<accession>A0A6P5ZRE7</accession>
<dbReference type="AlphaFoldDB" id="A0A6P5ZRE7"/>
<gene>
    <name evidence="3" type="primary">LOC111303154</name>
</gene>
<keyword evidence="2" id="KW-1185">Reference proteome</keyword>
<evidence type="ECO:0000256" key="1">
    <source>
        <dbReference type="SAM" id="MobiDB-lite"/>
    </source>
</evidence>
<feature type="region of interest" description="Disordered" evidence="1">
    <location>
        <begin position="32"/>
        <end position="56"/>
    </location>
</feature>
<dbReference type="RefSeq" id="XP_022754986.1">
    <property type="nucleotide sequence ID" value="XM_022899251.1"/>
</dbReference>
<sequence length="280" mass="32047">MSRCFPYPPPGYIRQGLVESIKLEREKVLRKIDQKIHKKREKKEKKKERKEKEKTHDLIKKFKKLNDDLSGYKDDQLENSDLTEEHGPPVCYISDGSENSIKRKRETRSSSECGVAGNIIKIRFSLKKPCEPDASLSEELVCSTSGRADSSTPSKAQDQCYPWSKKPCTSSPVPEQKLRCDDEWREPIPSSSGTSVYDNQRQKAALQYKTLIEDWMPLPLQVKEKDDDDWLCMTNLQGRRAAKRSKVDNKVTCSASATSCPHARFLPEAEIYALPYTVPF</sequence>
<evidence type="ECO:0000313" key="3">
    <source>
        <dbReference type="RefSeq" id="XP_022754986.1"/>
    </source>
</evidence>
<feature type="compositionally biased region" description="Basic residues" evidence="1">
    <location>
        <begin position="36"/>
        <end position="49"/>
    </location>
</feature>
<dbReference type="OrthoDB" id="778084at2759"/>
<dbReference type="GeneID" id="111303154"/>
<organism evidence="2 3">
    <name type="scientific">Durio zibethinus</name>
    <name type="common">Durian</name>
    <dbReference type="NCBI Taxonomy" id="66656"/>
    <lineage>
        <taxon>Eukaryota</taxon>
        <taxon>Viridiplantae</taxon>
        <taxon>Streptophyta</taxon>
        <taxon>Embryophyta</taxon>
        <taxon>Tracheophyta</taxon>
        <taxon>Spermatophyta</taxon>
        <taxon>Magnoliopsida</taxon>
        <taxon>eudicotyledons</taxon>
        <taxon>Gunneridae</taxon>
        <taxon>Pentapetalae</taxon>
        <taxon>rosids</taxon>
        <taxon>malvids</taxon>
        <taxon>Malvales</taxon>
        <taxon>Malvaceae</taxon>
        <taxon>Helicteroideae</taxon>
        <taxon>Durio</taxon>
    </lineage>
</organism>
<dbReference type="PANTHER" id="PTHR34660">
    <property type="entry name" value="MYB-LIKE PROTEIN X"/>
    <property type="match status" value="1"/>
</dbReference>
<dbReference type="Proteomes" id="UP000515121">
    <property type="component" value="Unplaced"/>
</dbReference>
<name>A0A6P5ZRE7_DURZI</name>
<proteinExistence type="predicted"/>
<protein>
    <submittedName>
        <fullName evidence="3">Uncharacterized protein LOC111303154</fullName>
    </submittedName>
</protein>
<dbReference type="PANTHER" id="PTHR34660:SF7">
    <property type="entry name" value="DNA LIGASE-LIKE PROTEIN"/>
    <property type="match status" value="1"/>
</dbReference>
<reference evidence="3" key="1">
    <citation type="submission" date="2025-08" db="UniProtKB">
        <authorList>
            <consortium name="RefSeq"/>
        </authorList>
    </citation>
    <scope>IDENTIFICATION</scope>
    <source>
        <tissue evidence="3">Fruit stalk</tissue>
    </source>
</reference>
<dbReference type="KEGG" id="dzi:111303154"/>
<evidence type="ECO:0000313" key="2">
    <source>
        <dbReference type="Proteomes" id="UP000515121"/>
    </source>
</evidence>
<feature type="compositionally biased region" description="Polar residues" evidence="1">
    <location>
        <begin position="144"/>
        <end position="157"/>
    </location>
</feature>